<keyword evidence="7 14" id="KW-0547">Nucleotide-binding</keyword>
<evidence type="ECO:0000256" key="6">
    <source>
        <dbReference type="ARBA" id="ARBA00022618"/>
    </source>
</evidence>
<feature type="domain" description="Mur ligase C-terminal" evidence="16">
    <location>
        <begin position="311"/>
        <end position="441"/>
    </location>
</feature>
<dbReference type="GO" id="GO:0005737">
    <property type="term" value="C:cytoplasm"/>
    <property type="evidence" value="ECO:0007669"/>
    <property type="project" value="UniProtKB-SubCell"/>
</dbReference>
<comment type="subcellular location">
    <subcellularLocation>
        <location evidence="1 14">Cytoplasm</location>
    </subcellularLocation>
</comment>
<evidence type="ECO:0000256" key="9">
    <source>
        <dbReference type="ARBA" id="ARBA00022960"/>
    </source>
</evidence>
<gene>
    <name evidence="14 19" type="primary">murC</name>
    <name evidence="18" type="ordered locus">Selsp_1819</name>
    <name evidence="19" type="ORF">SELSPUOL_00330</name>
</gene>
<evidence type="ECO:0000256" key="1">
    <source>
        <dbReference type="ARBA" id="ARBA00004496"/>
    </source>
</evidence>
<keyword evidence="9 14" id="KW-0133">Cell shape</keyword>
<organism evidence="19 20">
    <name type="scientific">Selenomonas sputigena (strain ATCC 35185 / DSM 20758 / CCUG 44933 / VPI D19B-28)</name>
    <dbReference type="NCBI Taxonomy" id="546271"/>
    <lineage>
        <taxon>Bacteria</taxon>
        <taxon>Bacillati</taxon>
        <taxon>Bacillota</taxon>
        <taxon>Negativicutes</taxon>
        <taxon>Selenomonadales</taxon>
        <taxon>Selenomonadaceae</taxon>
        <taxon>Selenomonas</taxon>
    </lineage>
</organism>
<dbReference type="SUPFAM" id="SSF53623">
    <property type="entry name" value="MurD-like peptide ligases, catalytic domain"/>
    <property type="match status" value="1"/>
</dbReference>
<dbReference type="InterPro" id="IPR013221">
    <property type="entry name" value="Mur_ligase_cen"/>
</dbReference>
<dbReference type="SUPFAM" id="SSF53244">
    <property type="entry name" value="MurD-like peptide ligases, peptide-binding domain"/>
    <property type="match status" value="1"/>
</dbReference>
<dbReference type="Proteomes" id="UP000003505">
    <property type="component" value="Unassembled WGS sequence"/>
</dbReference>
<keyword evidence="12 14" id="KW-0961">Cell wall biogenesis/degradation</keyword>
<evidence type="ECO:0000256" key="3">
    <source>
        <dbReference type="ARBA" id="ARBA00012211"/>
    </source>
</evidence>
<dbReference type="InterPro" id="IPR005758">
    <property type="entry name" value="UDP-N-AcMur_Ala_ligase_MurC"/>
</dbReference>
<dbReference type="SUPFAM" id="SSF51984">
    <property type="entry name" value="MurCD N-terminal domain"/>
    <property type="match status" value="1"/>
</dbReference>
<dbReference type="eggNOG" id="COG0773">
    <property type="taxonomic scope" value="Bacteria"/>
</dbReference>
<dbReference type="PANTHER" id="PTHR43445:SF3">
    <property type="entry name" value="UDP-N-ACETYLMURAMATE--L-ALANINE LIGASE"/>
    <property type="match status" value="1"/>
</dbReference>
<dbReference type="EC" id="6.3.2.8" evidence="3 14"/>
<name>C9LSA6_SELS3</name>
<evidence type="ECO:0000256" key="12">
    <source>
        <dbReference type="ARBA" id="ARBA00023316"/>
    </source>
</evidence>
<dbReference type="Pfam" id="PF02875">
    <property type="entry name" value="Mur_ligase_C"/>
    <property type="match status" value="1"/>
</dbReference>
<evidence type="ECO:0000256" key="5">
    <source>
        <dbReference type="ARBA" id="ARBA00022598"/>
    </source>
</evidence>
<dbReference type="GO" id="GO:0051301">
    <property type="term" value="P:cell division"/>
    <property type="evidence" value="ECO:0007669"/>
    <property type="project" value="UniProtKB-KW"/>
</dbReference>
<dbReference type="HOGENOM" id="CLU_028104_2_2_9"/>
<dbReference type="GO" id="GO:0009252">
    <property type="term" value="P:peptidoglycan biosynthetic process"/>
    <property type="evidence" value="ECO:0007669"/>
    <property type="project" value="UniProtKB-UniRule"/>
</dbReference>
<dbReference type="EMBL" id="CP002637">
    <property type="protein sequence ID" value="AEC00774.1"/>
    <property type="molecule type" value="Genomic_DNA"/>
</dbReference>
<evidence type="ECO:0000256" key="2">
    <source>
        <dbReference type="ARBA" id="ARBA00004752"/>
    </source>
</evidence>
<evidence type="ECO:0000313" key="20">
    <source>
        <dbReference type="Proteomes" id="UP000003505"/>
    </source>
</evidence>
<dbReference type="PANTHER" id="PTHR43445">
    <property type="entry name" value="UDP-N-ACETYLMURAMATE--L-ALANINE LIGASE-RELATED"/>
    <property type="match status" value="1"/>
</dbReference>
<feature type="binding site" evidence="14">
    <location>
        <begin position="112"/>
        <end position="118"/>
    </location>
    <ligand>
        <name>ATP</name>
        <dbReference type="ChEBI" id="CHEBI:30616"/>
    </ligand>
</feature>
<dbReference type="GO" id="GO:0071555">
    <property type="term" value="P:cell wall organization"/>
    <property type="evidence" value="ECO:0007669"/>
    <property type="project" value="UniProtKB-KW"/>
</dbReference>
<evidence type="ECO:0000256" key="14">
    <source>
        <dbReference type="HAMAP-Rule" id="MF_00046"/>
    </source>
</evidence>
<dbReference type="Pfam" id="PF08245">
    <property type="entry name" value="Mur_ligase_M"/>
    <property type="match status" value="1"/>
</dbReference>
<dbReference type="InterPro" id="IPR036615">
    <property type="entry name" value="Mur_ligase_C_dom_sf"/>
</dbReference>
<keyword evidence="21" id="KW-1185">Reference proteome</keyword>
<evidence type="ECO:0000259" key="16">
    <source>
        <dbReference type="Pfam" id="PF02875"/>
    </source>
</evidence>
<dbReference type="Pfam" id="PF01225">
    <property type="entry name" value="Mur_ligase"/>
    <property type="match status" value="1"/>
</dbReference>
<evidence type="ECO:0000313" key="19">
    <source>
        <dbReference type="EMBL" id="EEX78146.1"/>
    </source>
</evidence>
<keyword evidence="5 14" id="KW-0436">Ligase</keyword>
<feature type="domain" description="Mur ligase central" evidence="17">
    <location>
        <begin position="110"/>
        <end position="287"/>
    </location>
</feature>
<dbReference type="GO" id="GO:0008360">
    <property type="term" value="P:regulation of cell shape"/>
    <property type="evidence" value="ECO:0007669"/>
    <property type="project" value="UniProtKB-KW"/>
</dbReference>
<dbReference type="GO" id="GO:0008763">
    <property type="term" value="F:UDP-N-acetylmuramate-L-alanine ligase activity"/>
    <property type="evidence" value="ECO:0007669"/>
    <property type="project" value="UniProtKB-UniRule"/>
</dbReference>
<dbReference type="RefSeq" id="WP_006191071.1">
    <property type="nucleotide sequence ID" value="NC_015437.1"/>
</dbReference>
<dbReference type="Proteomes" id="UP000011124">
    <property type="component" value="Chromosome"/>
</dbReference>
<comment type="similarity">
    <text evidence="14">Belongs to the MurCDEF family.</text>
</comment>
<evidence type="ECO:0000256" key="13">
    <source>
        <dbReference type="ARBA" id="ARBA00047833"/>
    </source>
</evidence>
<sequence>MLKDIHKIHFVGIGGAGMSALAHILLEKGYEVTGSDLGSSALIEQLKGLGAHIHHGHRAENVHGAEAIVVSTAIPETNPEIVEAARLGLRRFHRSDINAALLNAAKGIAVAGAHGKTTTTSMLGVALDHAGISPTIIIGGEVDVLGGNAKLGKGEYLVSEADESDGSFLKLRPHIAVVTNIEDDHLDHYGTLANIRKAFREFLENIKPGGHAVLCFDNENVRDIAQTLGRKVISYAIDHEADYRAGKIEMHGAGVDFSVLHEGKDLGRVRLNLPGRHNVLDALATVVTGLSIGLTVEQMAAGLALFHGAKRRFQTKGRVQDVWVVDDYAHHPTEIATTLLAARQTKPRRIICAFQPHRYSRTKLLAAEFGGAFREADVLVLTDIYSAGEAPIEGVSGRTILDAVRQTTGQDAVYIPQREDIAAHLAAIAQSGDIVLTMGAGDIWKTGEELVALLEGK</sequence>
<dbReference type="Gene3D" id="3.40.1190.10">
    <property type="entry name" value="Mur-like, catalytic domain"/>
    <property type="match status" value="1"/>
</dbReference>
<keyword evidence="11 14" id="KW-0131">Cell cycle</keyword>
<keyword evidence="4 14" id="KW-0963">Cytoplasm</keyword>
<feature type="domain" description="Mur ligase N-terminal catalytic" evidence="15">
    <location>
        <begin position="7"/>
        <end position="104"/>
    </location>
</feature>
<reference evidence="19 20" key="1">
    <citation type="submission" date="2009-09" db="EMBL/GenBank/DDBJ databases">
        <authorList>
            <person name="Weinstock G."/>
            <person name="Sodergren E."/>
            <person name="Clifton S."/>
            <person name="Fulton L."/>
            <person name="Fulton B."/>
            <person name="Courtney L."/>
            <person name="Fronick C."/>
            <person name="Harrison M."/>
            <person name="Strong C."/>
            <person name="Farmer C."/>
            <person name="Delahaunty K."/>
            <person name="Markovic C."/>
            <person name="Hall O."/>
            <person name="Minx P."/>
            <person name="Tomlinson C."/>
            <person name="Mitreva M."/>
            <person name="Nelson J."/>
            <person name="Hou S."/>
            <person name="Wollam A."/>
            <person name="Pepin K.H."/>
            <person name="Johnson M."/>
            <person name="Bhonagiri V."/>
            <person name="Nash W.E."/>
            <person name="Warren W."/>
            <person name="Chinwalla A."/>
            <person name="Mardis E.R."/>
            <person name="Wilson R.K."/>
        </authorList>
    </citation>
    <scope>NUCLEOTIDE SEQUENCE [LARGE SCALE GENOMIC DNA]</scope>
    <source>
        <strain evidence="19">ATCC 35185</strain>
        <strain evidence="20">ATCC 35185 / DSM 20758 / VPI D19B-28</strain>
    </source>
</reference>
<keyword evidence="8 14" id="KW-0067">ATP-binding</keyword>
<dbReference type="InterPro" id="IPR036565">
    <property type="entry name" value="Mur-like_cat_sf"/>
</dbReference>
<evidence type="ECO:0000313" key="21">
    <source>
        <dbReference type="Proteomes" id="UP000011124"/>
    </source>
</evidence>
<proteinExistence type="inferred from homology"/>
<keyword evidence="10 14" id="KW-0573">Peptidoglycan synthesis</keyword>
<dbReference type="EMBL" id="ACKP02000010">
    <property type="protein sequence ID" value="EEX78146.1"/>
    <property type="molecule type" value="Genomic_DNA"/>
</dbReference>
<evidence type="ECO:0000256" key="4">
    <source>
        <dbReference type="ARBA" id="ARBA00022490"/>
    </source>
</evidence>
<dbReference type="HAMAP" id="MF_00046">
    <property type="entry name" value="MurC"/>
    <property type="match status" value="1"/>
</dbReference>
<reference evidence="18 21" key="2">
    <citation type="submission" date="2011-04" db="EMBL/GenBank/DDBJ databases">
        <title>The complete genome of Selenomonas sputigena DSM 20758.</title>
        <authorList>
            <consortium name="US DOE Joint Genome Institute (JGI-PGF)"/>
            <person name="Lucas S."/>
            <person name="Copeland A."/>
            <person name="Lapidus A."/>
            <person name="Bruce D."/>
            <person name="Goodwin L."/>
            <person name="Pitluck S."/>
            <person name="Peters L."/>
            <person name="Kyrpides N."/>
            <person name="Mavromatis K."/>
            <person name="Ivanova N."/>
            <person name="Ovchinnikova G."/>
            <person name="Teshima H."/>
            <person name="Detter J.C."/>
            <person name="Tapia R."/>
            <person name="Han C."/>
            <person name="Land M."/>
            <person name="Hauser L."/>
            <person name="Markowitz V."/>
            <person name="Cheng J.-F."/>
            <person name="Hugenholtz P."/>
            <person name="Woyke T."/>
            <person name="Wu D."/>
            <person name="Gronow S."/>
            <person name="Wellnitz S."/>
            <person name="Schneider S."/>
            <person name="Klenk H.-P."/>
            <person name="Eisen J.A."/>
        </authorList>
    </citation>
    <scope>NUCLEOTIDE SEQUENCE [LARGE SCALE GENOMIC DNA]</scope>
    <source>
        <strain evidence="18">ATCC 35185</strain>
        <strain evidence="21">ATCC 35185 / DSM 20758 / VPI D19B-28</strain>
    </source>
</reference>
<keyword evidence="6 14" id="KW-0132">Cell division</keyword>
<accession>C9LSA6</accession>
<comment type="catalytic activity">
    <reaction evidence="13 14">
        <text>UDP-N-acetyl-alpha-D-muramate + L-alanine + ATP = UDP-N-acetyl-alpha-D-muramoyl-L-alanine + ADP + phosphate + H(+)</text>
        <dbReference type="Rhea" id="RHEA:23372"/>
        <dbReference type="ChEBI" id="CHEBI:15378"/>
        <dbReference type="ChEBI" id="CHEBI:30616"/>
        <dbReference type="ChEBI" id="CHEBI:43474"/>
        <dbReference type="ChEBI" id="CHEBI:57972"/>
        <dbReference type="ChEBI" id="CHEBI:70757"/>
        <dbReference type="ChEBI" id="CHEBI:83898"/>
        <dbReference type="ChEBI" id="CHEBI:456216"/>
        <dbReference type="EC" id="6.3.2.8"/>
    </reaction>
</comment>
<protein>
    <recommendedName>
        <fullName evidence="3 14">UDP-N-acetylmuramate--L-alanine ligase</fullName>
        <ecNumber evidence="3 14">6.3.2.8</ecNumber>
    </recommendedName>
    <alternativeName>
        <fullName evidence="14">UDP-N-acetylmuramoyl-L-alanine synthetase</fullName>
    </alternativeName>
</protein>
<dbReference type="AlphaFoldDB" id="C9LSA6"/>
<evidence type="ECO:0000256" key="7">
    <source>
        <dbReference type="ARBA" id="ARBA00022741"/>
    </source>
</evidence>
<dbReference type="Gene3D" id="3.40.50.720">
    <property type="entry name" value="NAD(P)-binding Rossmann-like Domain"/>
    <property type="match status" value="1"/>
</dbReference>
<dbReference type="Gene3D" id="3.90.190.20">
    <property type="entry name" value="Mur ligase, C-terminal domain"/>
    <property type="match status" value="1"/>
</dbReference>
<evidence type="ECO:0000259" key="17">
    <source>
        <dbReference type="Pfam" id="PF08245"/>
    </source>
</evidence>
<dbReference type="InterPro" id="IPR004101">
    <property type="entry name" value="Mur_ligase_C"/>
</dbReference>
<comment type="function">
    <text evidence="14">Cell wall formation.</text>
</comment>
<evidence type="ECO:0000256" key="10">
    <source>
        <dbReference type="ARBA" id="ARBA00022984"/>
    </source>
</evidence>
<evidence type="ECO:0000259" key="15">
    <source>
        <dbReference type="Pfam" id="PF01225"/>
    </source>
</evidence>
<dbReference type="InterPro" id="IPR000713">
    <property type="entry name" value="Mur_ligase_N"/>
</dbReference>
<dbReference type="InterPro" id="IPR050061">
    <property type="entry name" value="MurCDEF_pg_biosynth"/>
</dbReference>
<dbReference type="KEGG" id="ssg:Selsp_1819"/>
<comment type="pathway">
    <text evidence="2 14">Cell wall biogenesis; peptidoglycan biosynthesis.</text>
</comment>
<dbReference type="OrthoDB" id="9804126at2"/>
<evidence type="ECO:0000256" key="8">
    <source>
        <dbReference type="ARBA" id="ARBA00022840"/>
    </source>
</evidence>
<dbReference type="GO" id="GO:0005524">
    <property type="term" value="F:ATP binding"/>
    <property type="evidence" value="ECO:0007669"/>
    <property type="project" value="UniProtKB-UniRule"/>
</dbReference>
<dbReference type="NCBIfam" id="TIGR01082">
    <property type="entry name" value="murC"/>
    <property type="match status" value="1"/>
</dbReference>
<evidence type="ECO:0000256" key="11">
    <source>
        <dbReference type="ARBA" id="ARBA00023306"/>
    </source>
</evidence>
<dbReference type="UniPathway" id="UPA00219"/>
<dbReference type="STRING" id="546271.Selsp_1819"/>
<evidence type="ECO:0000313" key="18">
    <source>
        <dbReference type="EMBL" id="AEC00774.1"/>
    </source>
</evidence>